<reference evidence="1 2" key="1">
    <citation type="submission" date="2019-03" db="EMBL/GenBank/DDBJ databases">
        <title>Sequencing the genomes of 1000 actinobacteria strains.</title>
        <authorList>
            <person name="Klenk H.-P."/>
        </authorList>
    </citation>
    <scope>NUCLEOTIDE SEQUENCE [LARGE SCALE GENOMIC DNA]</scope>
    <source>
        <strain evidence="1 2">DSM 44969</strain>
    </source>
</reference>
<dbReference type="InterPro" id="IPR052992">
    <property type="entry name" value="SDR_member_12"/>
</dbReference>
<dbReference type="EMBL" id="SMFZ01000001">
    <property type="protein sequence ID" value="TCK25121.1"/>
    <property type="molecule type" value="Genomic_DNA"/>
</dbReference>
<evidence type="ECO:0000313" key="1">
    <source>
        <dbReference type="EMBL" id="TCK25121.1"/>
    </source>
</evidence>
<dbReference type="PANTHER" id="PTHR44656">
    <property type="entry name" value="DEHYDROGENASE/REDUCTASE SDR FAMILY MEMBER 12"/>
    <property type="match status" value="1"/>
</dbReference>
<gene>
    <name evidence="1" type="ORF">EV378_0919</name>
</gene>
<dbReference type="RefSeq" id="WP_132421458.1">
    <property type="nucleotide sequence ID" value="NZ_SMFZ01000001.1"/>
</dbReference>
<dbReference type="InterPro" id="IPR036291">
    <property type="entry name" value="NAD(P)-bd_dom_sf"/>
</dbReference>
<comment type="caution">
    <text evidence="1">The sequence shown here is derived from an EMBL/GenBank/DDBJ whole genome shotgun (WGS) entry which is preliminary data.</text>
</comment>
<dbReference type="PRINTS" id="PR00081">
    <property type="entry name" value="GDHRDH"/>
</dbReference>
<dbReference type="Proteomes" id="UP000295560">
    <property type="component" value="Unassembled WGS sequence"/>
</dbReference>
<sequence>MLPGLDTLLDRTLVLGYSRLGYLARRNSWTDDRADPVPGALAGRVALVTGASSGLGEAIAVGLARLGASVHLLVRDKDKGEQSRVRIADEVPGADLTVEVCDIGELPDVRRFAADFTARVPELDLVVHNAGLLPSERSETSDGNELTLAVHVLGPHLLTGLLADSLKAGATRSGTDSRVIIMSSGGMYAQPLKVDDMQYREGEYGGTAAYARTKRMQIVLTGLWARELSGTGVTVHAMHPGWAATPGVVDSIPAFNRVVGPILRTVDQGADTAVWLAAAPSRAVRTGRFWHDREPRPAHYFPWTKETGADQEKFWEDVNALAPVGTS</sequence>
<dbReference type="AlphaFoldDB" id="A0A4R1HUN6"/>
<dbReference type="PANTHER" id="PTHR44656:SF7">
    <property type="entry name" value="DEHYDROGENASE_REDUCTASE SDR FAMILY MEMBER 12"/>
    <property type="match status" value="1"/>
</dbReference>
<evidence type="ECO:0000313" key="2">
    <source>
        <dbReference type="Proteomes" id="UP000295560"/>
    </source>
</evidence>
<dbReference type="InterPro" id="IPR002347">
    <property type="entry name" value="SDR_fam"/>
</dbReference>
<keyword evidence="2" id="KW-1185">Reference proteome</keyword>
<dbReference type="Pfam" id="PF00106">
    <property type="entry name" value="adh_short"/>
    <property type="match status" value="1"/>
</dbReference>
<dbReference type="SUPFAM" id="SSF51735">
    <property type="entry name" value="NAD(P)-binding Rossmann-fold domains"/>
    <property type="match status" value="1"/>
</dbReference>
<dbReference type="Gene3D" id="3.40.50.720">
    <property type="entry name" value="NAD(P)-binding Rossmann-like Domain"/>
    <property type="match status" value="1"/>
</dbReference>
<accession>A0A4R1HUN6</accession>
<proteinExistence type="predicted"/>
<protein>
    <submittedName>
        <fullName evidence="1">NAD(P)-dependent dehydrogenase (Short-subunit alcohol dehydrogenase family)</fullName>
    </submittedName>
</protein>
<name>A0A4R1HUN6_PSEEN</name>
<dbReference type="OrthoDB" id="3772961at2"/>
<organism evidence="1 2">
    <name type="scientific">Pseudonocardia endophytica</name>
    <dbReference type="NCBI Taxonomy" id="401976"/>
    <lineage>
        <taxon>Bacteria</taxon>
        <taxon>Bacillati</taxon>
        <taxon>Actinomycetota</taxon>
        <taxon>Actinomycetes</taxon>
        <taxon>Pseudonocardiales</taxon>
        <taxon>Pseudonocardiaceae</taxon>
        <taxon>Pseudonocardia</taxon>
    </lineage>
</organism>